<keyword evidence="11" id="KW-0378">Hydrolase</keyword>
<feature type="domain" description="Histidine kinase" evidence="21">
    <location>
        <begin position="209"/>
        <end position="409"/>
    </location>
</feature>
<evidence type="ECO:0000256" key="3">
    <source>
        <dbReference type="ARBA" id="ARBA00001946"/>
    </source>
</evidence>
<dbReference type="SUPFAM" id="SSF47384">
    <property type="entry name" value="Homodimeric domain of signal transducing histidine kinase"/>
    <property type="match status" value="1"/>
</dbReference>
<dbReference type="InterPro" id="IPR005467">
    <property type="entry name" value="His_kinase_dom"/>
</dbReference>
<evidence type="ECO:0000256" key="20">
    <source>
        <dbReference type="ARBA" id="ARBA00041776"/>
    </source>
</evidence>
<evidence type="ECO:0000256" key="6">
    <source>
        <dbReference type="ARBA" id="ARBA00022553"/>
    </source>
</evidence>
<dbReference type="Proteomes" id="UP001519363">
    <property type="component" value="Unassembled WGS sequence"/>
</dbReference>
<keyword evidence="14" id="KW-0904">Protein phosphatase</keyword>
<evidence type="ECO:0000313" key="23">
    <source>
        <dbReference type="EMBL" id="MBP2474626.1"/>
    </source>
</evidence>
<dbReference type="GO" id="GO:0016301">
    <property type="term" value="F:kinase activity"/>
    <property type="evidence" value="ECO:0007669"/>
    <property type="project" value="UniProtKB-KW"/>
</dbReference>
<keyword evidence="15" id="KW-0472">Membrane</keyword>
<organism evidence="23 24">
    <name type="scientific">Crossiella equi</name>
    <dbReference type="NCBI Taxonomy" id="130796"/>
    <lineage>
        <taxon>Bacteria</taxon>
        <taxon>Bacillati</taxon>
        <taxon>Actinomycetota</taxon>
        <taxon>Actinomycetes</taxon>
        <taxon>Pseudonocardiales</taxon>
        <taxon>Pseudonocardiaceae</taxon>
        <taxon>Crossiella</taxon>
    </lineage>
</organism>
<dbReference type="Pfam" id="PF02518">
    <property type="entry name" value="HATPase_c"/>
    <property type="match status" value="1"/>
</dbReference>
<dbReference type="InterPro" id="IPR036890">
    <property type="entry name" value="HATPase_C_sf"/>
</dbReference>
<feature type="domain" description="HAMP" evidence="22">
    <location>
        <begin position="149"/>
        <end position="201"/>
    </location>
</feature>
<evidence type="ECO:0000256" key="4">
    <source>
        <dbReference type="ARBA" id="ARBA00004236"/>
    </source>
</evidence>
<dbReference type="PRINTS" id="PR00344">
    <property type="entry name" value="BCTRLSENSOR"/>
</dbReference>
<evidence type="ECO:0000256" key="12">
    <source>
        <dbReference type="ARBA" id="ARBA00022840"/>
    </source>
</evidence>
<evidence type="ECO:0000256" key="11">
    <source>
        <dbReference type="ARBA" id="ARBA00022801"/>
    </source>
</evidence>
<dbReference type="PROSITE" id="PS50885">
    <property type="entry name" value="HAMP"/>
    <property type="match status" value="1"/>
</dbReference>
<dbReference type="PANTHER" id="PTHR44936">
    <property type="entry name" value="SENSOR PROTEIN CREC"/>
    <property type="match status" value="1"/>
</dbReference>
<keyword evidence="9" id="KW-0547">Nucleotide-binding</keyword>
<comment type="catalytic activity">
    <reaction evidence="1">
        <text>ATP + protein L-histidine = ADP + protein N-phospho-L-histidine.</text>
        <dbReference type="EC" id="2.7.13.3"/>
    </reaction>
</comment>
<keyword evidence="17" id="KW-0346">Stress response</keyword>
<keyword evidence="18" id="KW-0464">Manganese</keyword>
<dbReference type="RefSeq" id="WP_086789644.1">
    <property type="nucleotide sequence ID" value="NZ_JAGIOO010000001.1"/>
</dbReference>
<dbReference type="Gene3D" id="1.10.287.130">
    <property type="match status" value="1"/>
</dbReference>
<comment type="subcellular location">
    <subcellularLocation>
        <location evidence="4">Cell membrane</location>
    </subcellularLocation>
</comment>
<dbReference type="EMBL" id="JAGIOO010000001">
    <property type="protein sequence ID" value="MBP2474626.1"/>
    <property type="molecule type" value="Genomic_DNA"/>
</dbReference>
<evidence type="ECO:0000313" key="24">
    <source>
        <dbReference type="Proteomes" id="UP001519363"/>
    </source>
</evidence>
<comment type="cofactor">
    <cofactor evidence="3">
        <name>Mg(2+)</name>
        <dbReference type="ChEBI" id="CHEBI:18420"/>
    </cofactor>
</comment>
<evidence type="ECO:0000256" key="15">
    <source>
        <dbReference type="ARBA" id="ARBA00022989"/>
    </source>
</evidence>
<sequence length="425" mass="45434">MRRRILQSTLLAVAVTGVTLGLPLGYTALTVAHDGSHKVLIDRAQRTAAELDDQLAERRELDLSRVEELRPEGGQIRIEGLASGPKVLGPDPGPDVIVDTVPMAQDLRVIVSAPATELRREQLEVAGIVTLLVVLSVGIGATVATVTARRLAEPLQHVADRAARLGAGDFRPDPRRYRINELDKLAEALDTSASALAQLLQRERELIGDVSHQLRSRLTAMQLRLESLVMHGEEATAEDAAAALEQAERLATVLDELLAAAHAARAVDAEPVDLAAQLPVMVQEWRSLLRQHGRALRLRAPQGLLARATPSRLRETLGVLLDNALRHGGGTVHVSARRGDGLIIVEVTDGGVGVPEDLAAHIFERGVSGGGSTGVGLALARALVEADGGRLELSVPRSATFSIFLPVPRADDVPDLRWPTEATPR</sequence>
<evidence type="ECO:0000256" key="10">
    <source>
        <dbReference type="ARBA" id="ARBA00022777"/>
    </source>
</evidence>
<dbReference type="InterPro" id="IPR004358">
    <property type="entry name" value="Sig_transdc_His_kin-like_C"/>
</dbReference>
<keyword evidence="24" id="KW-1185">Reference proteome</keyword>
<dbReference type="SUPFAM" id="SSF55874">
    <property type="entry name" value="ATPase domain of HSP90 chaperone/DNA topoisomerase II/histidine kinase"/>
    <property type="match status" value="1"/>
</dbReference>
<dbReference type="InterPro" id="IPR050980">
    <property type="entry name" value="2C_sensor_his_kinase"/>
</dbReference>
<dbReference type="PROSITE" id="PS50109">
    <property type="entry name" value="HIS_KIN"/>
    <property type="match status" value="1"/>
</dbReference>
<keyword evidence="10 23" id="KW-0418">Kinase</keyword>
<gene>
    <name evidence="23" type="ORF">JOF53_003498</name>
</gene>
<keyword evidence="7" id="KW-0808">Transferase</keyword>
<dbReference type="InterPro" id="IPR003594">
    <property type="entry name" value="HATPase_dom"/>
</dbReference>
<dbReference type="PANTHER" id="PTHR44936:SF9">
    <property type="entry name" value="SENSOR PROTEIN CREC"/>
    <property type="match status" value="1"/>
</dbReference>
<dbReference type="InterPro" id="IPR040868">
    <property type="entry name" value="DraK_HK_N"/>
</dbReference>
<reference evidence="23 24" key="1">
    <citation type="submission" date="2021-03" db="EMBL/GenBank/DDBJ databases">
        <title>Sequencing the genomes of 1000 actinobacteria strains.</title>
        <authorList>
            <person name="Klenk H.-P."/>
        </authorList>
    </citation>
    <scope>NUCLEOTIDE SEQUENCE [LARGE SCALE GENOMIC DNA]</scope>
    <source>
        <strain evidence="23 24">DSM 44580</strain>
    </source>
</reference>
<keyword evidence="12" id="KW-0067">ATP-binding</keyword>
<evidence type="ECO:0000256" key="2">
    <source>
        <dbReference type="ARBA" id="ARBA00001936"/>
    </source>
</evidence>
<proteinExistence type="predicted"/>
<evidence type="ECO:0000256" key="8">
    <source>
        <dbReference type="ARBA" id="ARBA00022692"/>
    </source>
</evidence>
<evidence type="ECO:0000256" key="17">
    <source>
        <dbReference type="ARBA" id="ARBA00023016"/>
    </source>
</evidence>
<evidence type="ECO:0000256" key="1">
    <source>
        <dbReference type="ARBA" id="ARBA00000085"/>
    </source>
</evidence>
<evidence type="ECO:0000256" key="16">
    <source>
        <dbReference type="ARBA" id="ARBA00023012"/>
    </source>
</evidence>
<accession>A0ABS5ADG7</accession>
<dbReference type="InterPro" id="IPR036097">
    <property type="entry name" value="HisK_dim/P_sf"/>
</dbReference>
<evidence type="ECO:0000256" key="19">
    <source>
        <dbReference type="ARBA" id="ARBA00040454"/>
    </source>
</evidence>
<evidence type="ECO:0000256" key="13">
    <source>
        <dbReference type="ARBA" id="ARBA00022842"/>
    </source>
</evidence>
<keyword evidence="8" id="KW-0812">Transmembrane</keyword>
<evidence type="ECO:0000256" key="7">
    <source>
        <dbReference type="ARBA" id="ARBA00022679"/>
    </source>
</evidence>
<comment type="caution">
    <text evidence="23">The sequence shown here is derived from an EMBL/GenBank/DDBJ whole genome shotgun (WGS) entry which is preliminary data.</text>
</comment>
<dbReference type="SMART" id="SM00304">
    <property type="entry name" value="HAMP"/>
    <property type="match status" value="1"/>
</dbReference>
<keyword evidence="13" id="KW-0460">Magnesium</keyword>
<evidence type="ECO:0000256" key="18">
    <source>
        <dbReference type="ARBA" id="ARBA00023211"/>
    </source>
</evidence>
<dbReference type="Pfam" id="PF00672">
    <property type="entry name" value="HAMP"/>
    <property type="match status" value="1"/>
</dbReference>
<evidence type="ECO:0000256" key="5">
    <source>
        <dbReference type="ARBA" id="ARBA00012438"/>
    </source>
</evidence>
<keyword evidence="16" id="KW-0902">Two-component regulatory system</keyword>
<dbReference type="Pfam" id="PF18092">
    <property type="entry name" value="DraK_HK_N"/>
    <property type="match status" value="1"/>
</dbReference>
<evidence type="ECO:0000259" key="21">
    <source>
        <dbReference type="PROSITE" id="PS50109"/>
    </source>
</evidence>
<keyword evidence="6" id="KW-0597">Phosphoprotein</keyword>
<protein>
    <recommendedName>
        <fullName evidence="19">Signal transduction histidine-protein kinase/phosphatase MprB</fullName>
        <ecNumber evidence="5">2.7.13.3</ecNumber>
    </recommendedName>
    <alternativeName>
        <fullName evidence="20">Mycobacterial persistence regulator B</fullName>
    </alternativeName>
</protein>
<dbReference type="EC" id="2.7.13.3" evidence="5"/>
<name>A0ABS5ADG7_9PSEU</name>
<evidence type="ECO:0000259" key="22">
    <source>
        <dbReference type="PROSITE" id="PS50885"/>
    </source>
</evidence>
<comment type="cofactor">
    <cofactor evidence="2">
        <name>Mn(2+)</name>
        <dbReference type="ChEBI" id="CHEBI:29035"/>
    </cofactor>
</comment>
<keyword evidence="15" id="KW-1133">Transmembrane helix</keyword>
<dbReference type="Gene3D" id="3.30.565.10">
    <property type="entry name" value="Histidine kinase-like ATPase, C-terminal domain"/>
    <property type="match status" value="1"/>
</dbReference>
<dbReference type="InterPro" id="IPR003660">
    <property type="entry name" value="HAMP_dom"/>
</dbReference>
<evidence type="ECO:0000256" key="14">
    <source>
        <dbReference type="ARBA" id="ARBA00022912"/>
    </source>
</evidence>
<dbReference type="SMART" id="SM00387">
    <property type="entry name" value="HATPase_c"/>
    <property type="match status" value="1"/>
</dbReference>
<evidence type="ECO:0000256" key="9">
    <source>
        <dbReference type="ARBA" id="ARBA00022741"/>
    </source>
</evidence>